<dbReference type="EMBL" id="CP009056">
    <property type="protein sequence ID" value="AJA45756.1"/>
    <property type="molecule type" value="Genomic_DNA"/>
</dbReference>
<feature type="domain" description="Gp5/Type VI secretion system Vgr protein OB-fold" evidence="2">
    <location>
        <begin position="421"/>
        <end position="484"/>
    </location>
</feature>
<name>A0A0A7S8U8_FRIPE</name>
<dbReference type="InterPro" id="IPR017847">
    <property type="entry name" value="T6SS_RhsGE_Vgr_subset"/>
</dbReference>
<dbReference type="Gene3D" id="2.40.50.230">
    <property type="entry name" value="Gp5 N-terminal domain"/>
    <property type="match status" value="1"/>
</dbReference>
<organism evidence="5 6">
    <name type="scientific">Frischella perrara</name>
    <dbReference type="NCBI Taxonomy" id="1267021"/>
    <lineage>
        <taxon>Bacteria</taxon>
        <taxon>Pseudomonadati</taxon>
        <taxon>Pseudomonadota</taxon>
        <taxon>Gammaproteobacteria</taxon>
        <taxon>Orbales</taxon>
        <taxon>Orbaceae</taxon>
        <taxon>Frischella</taxon>
    </lineage>
</organism>
<dbReference type="Pfam" id="PF04717">
    <property type="entry name" value="Phage_base_V"/>
    <property type="match status" value="1"/>
</dbReference>
<evidence type="ECO:0000259" key="2">
    <source>
        <dbReference type="Pfam" id="PF04717"/>
    </source>
</evidence>
<dbReference type="NCBIfam" id="TIGR01646">
    <property type="entry name" value="vgr_GE"/>
    <property type="match status" value="1"/>
</dbReference>
<sequence length="846" mass="93567">MVNVGKIVNNTIDTMTKLVQQNRYSLKLDGLNQLESISVLSVDIQEQLNQPWRYCITFTSPNRALSVDQILSQPASFSFLPPTVKNIVQSVSSLETPPSARTLYGVVTGFSQLSVNQEEARYQVILVPRLALLANSHNSAIYQNQSVVSVVESVLRRHGFTGVDYRLALKNNYPNRELITQWQESDLAFILRLLADVGIWLRFESHPKHNCDVIVMSDDEQGLANHGVVIGRTPSGMGDSGRHSVWGLQSHSQTVIQSVGVNDYNYRKAQANMQSQVNRAANDTTTRGHDYRYGEHYRNQTADEQDEMVESGEWYATIRHQHAISHQRIIHGKSNDYTLAPGHQLSIENCDLADIENGIIILTTHGYADRSAAYEVEFTAIVFDRLKPYRPAPLPFPTISGTLPAKITSPDNDTYGYIDIQGRYRVKFAFDLASWPNGEESLWVRLAKPYAGDHYGIHFPLIDGTEVAIAFTDGNPDRPYIAYAMHNSTHPDHVATANKHRNVIRTPANNKLRMDDKRGQEHIKLATEYGKTQLNIGHLVNQNKEQRGEGFELRTDEWGAIRAGKGLYITTESKPKASGEQLDMRAAVAQLESALQVAKVLAQAAENSGIDAIDTSTQQDLKDSLNRLTQAGMLLDAPAGVGIVTPKDIQFSANDNIRLTANQNSYISVMKKIALTAGESIGLFASKLGIKLFAVKGKVELQAQTNAMDIMAKKNISIVSTNDEIEIMAQKAITIKCQGAYIKLANGSVEIGCPGGVIYKSGSVSYSSAGSQSGSASLKSSNLANTNLYSQQFRIIDERTKEPRAFVPYRIEVSDGEIIRGISDENGYTERVYGMSKKNVKIIVEG</sequence>
<dbReference type="Proteomes" id="UP000030901">
    <property type="component" value="Chromosome"/>
</dbReference>
<dbReference type="InterPro" id="IPR037026">
    <property type="entry name" value="Vgr_OB-fold_dom_sf"/>
</dbReference>
<dbReference type="KEGG" id="fpp:FPB0191_01945"/>
<dbReference type="HOGENOM" id="CLU_004121_4_0_6"/>
<proteinExistence type="inferred from homology"/>
<comment type="similarity">
    <text evidence="1">Belongs to the VgrG protein family.</text>
</comment>
<gene>
    <name evidence="5" type="ORF">FPB0191_01945</name>
</gene>
<dbReference type="Gene3D" id="2.30.110.50">
    <property type="match status" value="2"/>
</dbReference>
<dbReference type="Gene3D" id="3.55.50.10">
    <property type="entry name" value="Baseplate protein-like domains"/>
    <property type="match status" value="1"/>
</dbReference>
<dbReference type="InterPro" id="IPR018769">
    <property type="entry name" value="VgrG2_DUF2345"/>
</dbReference>
<evidence type="ECO:0000259" key="3">
    <source>
        <dbReference type="Pfam" id="PF10106"/>
    </source>
</evidence>
<dbReference type="Pfam" id="PF05954">
    <property type="entry name" value="Phage_GPD"/>
    <property type="match status" value="1"/>
</dbReference>
<dbReference type="AlphaFoldDB" id="A0A0A7S8U8"/>
<dbReference type="Pfam" id="PF10106">
    <property type="entry name" value="DUF2345"/>
    <property type="match status" value="1"/>
</dbReference>
<dbReference type="SUPFAM" id="SSF69279">
    <property type="entry name" value="Phage tail proteins"/>
    <property type="match status" value="2"/>
</dbReference>
<dbReference type="NCBIfam" id="TIGR03361">
    <property type="entry name" value="VI_Rhs_Vgr"/>
    <property type="match status" value="1"/>
</dbReference>
<dbReference type="OrthoDB" id="6710627at2"/>
<feature type="domain" description="DUF2345" evidence="3">
    <location>
        <begin position="623"/>
        <end position="767"/>
    </location>
</feature>
<evidence type="ECO:0000256" key="1">
    <source>
        <dbReference type="ARBA" id="ARBA00005558"/>
    </source>
</evidence>
<evidence type="ECO:0000313" key="5">
    <source>
        <dbReference type="EMBL" id="AJA45756.1"/>
    </source>
</evidence>
<evidence type="ECO:0000313" key="6">
    <source>
        <dbReference type="Proteomes" id="UP000030901"/>
    </source>
</evidence>
<keyword evidence="6" id="KW-1185">Reference proteome</keyword>
<accession>A0A0A7S8U8</accession>
<dbReference type="InterPro" id="IPR028244">
    <property type="entry name" value="T6SS_Rhs_Vgr_dom"/>
</dbReference>
<reference evidence="5 6" key="1">
    <citation type="journal article" date="2014" name="Appl. Environ. Microbiol.">
        <title>Gut symbionts from distinct hosts exhibit genotoxic activity via divergent colibactin biosynthetic pathways.</title>
        <authorList>
            <person name="Engel P."/>
            <person name="Vizcaino M.I."/>
            <person name="Crawford J.M."/>
        </authorList>
    </citation>
    <scope>NUCLEOTIDE SEQUENCE [LARGE SCALE GENOMIC DNA]</scope>
    <source>
        <strain evidence="5 6">PEB0191</strain>
    </source>
</reference>
<evidence type="ECO:0000259" key="4">
    <source>
        <dbReference type="Pfam" id="PF13296"/>
    </source>
</evidence>
<dbReference type="InterPro" id="IPR006533">
    <property type="entry name" value="T6SS_Vgr_RhsGE"/>
</dbReference>
<feature type="domain" description="Putative type VI secretion system Rhs element associated Vgr" evidence="4">
    <location>
        <begin position="505"/>
        <end position="605"/>
    </location>
</feature>
<dbReference type="RefSeq" id="WP_052236927.1">
    <property type="nucleotide sequence ID" value="NZ_CP009056.1"/>
</dbReference>
<dbReference type="InterPro" id="IPR006531">
    <property type="entry name" value="Gp5/Vgr_OB"/>
</dbReference>
<dbReference type="SUPFAM" id="SSF69255">
    <property type="entry name" value="gp5 N-terminal domain-like"/>
    <property type="match status" value="1"/>
</dbReference>
<dbReference type="STRING" id="1267021.FPB0191_01945"/>
<dbReference type="Pfam" id="PF13296">
    <property type="entry name" value="T6SS_Vgr"/>
    <property type="match status" value="1"/>
</dbReference>
<protein>
    <submittedName>
        <fullName evidence="5">Rhs element Vgr protein</fullName>
    </submittedName>
</protein>